<protein>
    <recommendedName>
        <fullName evidence="1">SGNH hydrolase-type esterase domain-containing protein</fullName>
    </recommendedName>
</protein>
<dbReference type="InterPro" id="IPR011043">
    <property type="entry name" value="Gal_Oxase/kelch_b-propeller"/>
</dbReference>
<dbReference type="InterPro" id="IPR036514">
    <property type="entry name" value="SGNH_hydro_sf"/>
</dbReference>
<gene>
    <name evidence="2" type="ORF">S01H1_06232</name>
</gene>
<dbReference type="Gene3D" id="3.40.50.1110">
    <property type="entry name" value="SGNH hydrolase"/>
    <property type="match status" value="1"/>
</dbReference>
<reference evidence="2" key="1">
    <citation type="journal article" date="2014" name="Front. Microbiol.">
        <title>High frequency of phylogenetically diverse reductive dehalogenase-homologous genes in deep subseafloor sedimentary metagenomes.</title>
        <authorList>
            <person name="Kawai M."/>
            <person name="Futagami T."/>
            <person name="Toyoda A."/>
            <person name="Takaki Y."/>
            <person name="Nishi S."/>
            <person name="Hori S."/>
            <person name="Arai W."/>
            <person name="Tsubouchi T."/>
            <person name="Morono Y."/>
            <person name="Uchiyama I."/>
            <person name="Ito T."/>
            <person name="Fujiyama A."/>
            <person name="Inagaki F."/>
            <person name="Takami H."/>
        </authorList>
    </citation>
    <scope>NUCLEOTIDE SEQUENCE</scope>
    <source>
        <strain evidence="2">Expedition CK06-06</strain>
    </source>
</reference>
<accession>X0SEX7</accession>
<feature type="domain" description="SGNH hydrolase-type esterase" evidence="1">
    <location>
        <begin position="32"/>
        <end position="164"/>
    </location>
</feature>
<dbReference type="EMBL" id="BARS01003229">
    <property type="protein sequence ID" value="GAF79598.1"/>
    <property type="molecule type" value="Genomic_DNA"/>
</dbReference>
<dbReference type="AlphaFoldDB" id="X0SEX7"/>
<dbReference type="SUPFAM" id="SSF52266">
    <property type="entry name" value="SGNH hydrolase"/>
    <property type="match status" value="1"/>
</dbReference>
<sequence length="437" mass="49109">MHYTFPVRERLEGKANLHRPARNCRSTRQTLEELDEYLGEGQWEVIHFNWGIHDVTHMNQEGKGAPPPEGTHQVPLEEYERNVQTLVRRLKQTGARLIWASTTPIGSRTESSGFRRDADVVAYNAVAAEVMRAEDVIVNDLYALVKPRAEKLLSDGVHFTAKGCAVLAGAVAGAIQKALEDPREEEALDASCSINSLARELLDASEEQRELISSIGSERATSGGNKIVTSGGSTYIVWQDATDDGSYFNRLRSFDHTTRRWSETFTLNQAKDNHSRPVLSVDGEGYLHVFLSGHNSPVTWRRSVRPGDASQWTDPEVVGKGTYTKVMCGPDNTLYVTMRSAKMWQGEDFYVKPPGEKWEYRGLLVKKQSRYKYYASYHPALAWGPTHKTLHMSTGFYMGDLKRPGEHNRDPQGLHQAVGYMRSDDFGQTWTKADGTP</sequence>
<dbReference type="Pfam" id="PF15892">
    <property type="entry name" value="BNR_4"/>
    <property type="match status" value="1"/>
</dbReference>
<proteinExistence type="predicted"/>
<organism evidence="2">
    <name type="scientific">marine sediment metagenome</name>
    <dbReference type="NCBI Taxonomy" id="412755"/>
    <lineage>
        <taxon>unclassified sequences</taxon>
        <taxon>metagenomes</taxon>
        <taxon>ecological metagenomes</taxon>
    </lineage>
</organism>
<dbReference type="InterPro" id="IPR013830">
    <property type="entry name" value="SGNH_hydro"/>
</dbReference>
<comment type="caution">
    <text evidence="2">The sequence shown here is derived from an EMBL/GenBank/DDBJ whole genome shotgun (WGS) entry which is preliminary data.</text>
</comment>
<dbReference type="PANTHER" id="PTHR30383:SF26">
    <property type="entry name" value="SGNH HYDROLASE-TYPE ESTERASE DOMAIN-CONTAINING PROTEIN"/>
    <property type="match status" value="1"/>
</dbReference>
<evidence type="ECO:0000259" key="1">
    <source>
        <dbReference type="Pfam" id="PF13472"/>
    </source>
</evidence>
<dbReference type="CDD" id="cd00229">
    <property type="entry name" value="SGNH_hydrolase"/>
    <property type="match status" value="1"/>
</dbReference>
<dbReference type="GO" id="GO:0004622">
    <property type="term" value="F:phosphatidylcholine lysophospholipase activity"/>
    <property type="evidence" value="ECO:0007669"/>
    <property type="project" value="TreeGrafter"/>
</dbReference>
<dbReference type="InterPro" id="IPR051532">
    <property type="entry name" value="Ester_Hydrolysis_Enzymes"/>
</dbReference>
<feature type="non-terminal residue" evidence="2">
    <location>
        <position position="437"/>
    </location>
</feature>
<dbReference type="SUPFAM" id="SSF50965">
    <property type="entry name" value="Galactose oxidase, central domain"/>
    <property type="match status" value="1"/>
</dbReference>
<dbReference type="Pfam" id="PF13472">
    <property type="entry name" value="Lipase_GDSL_2"/>
    <property type="match status" value="1"/>
</dbReference>
<name>X0SEX7_9ZZZZ</name>
<evidence type="ECO:0000313" key="2">
    <source>
        <dbReference type="EMBL" id="GAF79598.1"/>
    </source>
</evidence>
<dbReference type="PANTHER" id="PTHR30383">
    <property type="entry name" value="THIOESTERASE 1/PROTEASE 1/LYSOPHOSPHOLIPASE L1"/>
    <property type="match status" value="1"/>
</dbReference>